<evidence type="ECO:0000256" key="2">
    <source>
        <dbReference type="ARBA" id="ARBA00022448"/>
    </source>
</evidence>
<dbReference type="InterPro" id="IPR000515">
    <property type="entry name" value="MetI-like"/>
</dbReference>
<evidence type="ECO:0000256" key="4">
    <source>
        <dbReference type="ARBA" id="ARBA00022692"/>
    </source>
</evidence>
<dbReference type="EMBL" id="JAVDYJ010000001">
    <property type="protein sequence ID" value="MDR7346609.1"/>
    <property type="molecule type" value="Genomic_DNA"/>
</dbReference>
<evidence type="ECO:0000313" key="10">
    <source>
        <dbReference type="EMBL" id="MDR7346609.1"/>
    </source>
</evidence>
<dbReference type="Gene3D" id="1.10.3720.10">
    <property type="entry name" value="MetI-like"/>
    <property type="match status" value="2"/>
</dbReference>
<feature type="region of interest" description="Disordered" evidence="8">
    <location>
        <begin position="1"/>
        <end position="26"/>
    </location>
</feature>
<dbReference type="RefSeq" id="WP_310171774.1">
    <property type="nucleotide sequence ID" value="NZ_BAABHE010000002.1"/>
</dbReference>
<feature type="transmembrane region" description="Helical" evidence="7">
    <location>
        <begin position="562"/>
        <end position="582"/>
    </location>
</feature>
<feature type="transmembrane region" description="Helical" evidence="7">
    <location>
        <begin position="144"/>
        <end position="167"/>
    </location>
</feature>
<dbReference type="PROSITE" id="PS50928">
    <property type="entry name" value="ABC_TM1"/>
    <property type="match status" value="2"/>
</dbReference>
<evidence type="ECO:0000256" key="3">
    <source>
        <dbReference type="ARBA" id="ARBA00022475"/>
    </source>
</evidence>
<keyword evidence="3" id="KW-1003">Cell membrane</keyword>
<evidence type="ECO:0000256" key="1">
    <source>
        <dbReference type="ARBA" id="ARBA00004651"/>
    </source>
</evidence>
<evidence type="ECO:0000256" key="7">
    <source>
        <dbReference type="RuleBase" id="RU363032"/>
    </source>
</evidence>
<feature type="transmembrane region" description="Helical" evidence="7">
    <location>
        <begin position="434"/>
        <end position="457"/>
    </location>
</feature>
<dbReference type="InterPro" id="IPR035906">
    <property type="entry name" value="MetI-like_sf"/>
</dbReference>
<evidence type="ECO:0000256" key="8">
    <source>
        <dbReference type="SAM" id="MobiDB-lite"/>
    </source>
</evidence>
<dbReference type="CDD" id="cd06261">
    <property type="entry name" value="TM_PBP2"/>
    <property type="match status" value="2"/>
</dbReference>
<reference evidence="10 11" key="1">
    <citation type="submission" date="2023-07" db="EMBL/GenBank/DDBJ databases">
        <title>Sequencing the genomes of 1000 actinobacteria strains.</title>
        <authorList>
            <person name="Klenk H.-P."/>
        </authorList>
    </citation>
    <scope>NUCLEOTIDE SEQUENCE [LARGE SCALE GENOMIC DNA]</scope>
    <source>
        <strain evidence="10 11">DSM 22966</strain>
    </source>
</reference>
<feature type="transmembrane region" description="Helical" evidence="7">
    <location>
        <begin position="463"/>
        <end position="482"/>
    </location>
</feature>
<comment type="caution">
    <text evidence="10">The sequence shown here is derived from an EMBL/GenBank/DDBJ whole genome shotgun (WGS) entry which is preliminary data.</text>
</comment>
<keyword evidence="6 7" id="KW-0472">Membrane</keyword>
<evidence type="ECO:0000256" key="6">
    <source>
        <dbReference type="ARBA" id="ARBA00023136"/>
    </source>
</evidence>
<feature type="transmembrane region" description="Helical" evidence="7">
    <location>
        <begin position="398"/>
        <end position="422"/>
    </location>
</feature>
<feature type="transmembrane region" description="Helical" evidence="7">
    <location>
        <begin position="232"/>
        <end position="251"/>
    </location>
</feature>
<gene>
    <name evidence="10" type="ORF">J2S62_000866</name>
</gene>
<dbReference type="PANTHER" id="PTHR30043:SF1">
    <property type="entry name" value="ABC TRANSPORT SYSTEM PERMEASE PROTEIN P69"/>
    <property type="match status" value="1"/>
</dbReference>
<sequence>MSTAPVLDKPAQQEPTSTPPTPGSPRTLNIPSWRGLLATGIMAVFIIAAIWSVIDLRINLATLIDSWDNATRFFSNVFPLDFPSWAELWEMTALTLAIVISATVLGVIVSLIAALLAARPTSDHPAVRAAARFFIVLMRAAPELILAIFFLRVFGFGSIAGILALGFTSVGMVGKLYADAIEDADDGPRRALQANGATRLQQVLGATIPGVMPAIVATGLHRFDINLRNSVILGWVGVGGIGLELSTALSIRDYDRGLALAVVVLALCIVTEIISGLWRSRLLGRKAEPSRFGILWGVNKIRGRYAKTTAQAPDRHVAEAPRPGVADTRTLRPWNFDRLTQTFFTTLLIAVIVLSLWYSEVNWQRFFSGFQNLPEVLGRFLPPDHAGNLQLLLEQLLVTLQIALAGTLIGAVLALPVGVLAARNVSPNPSVSKFFRGVIVVTRGIPELILAIIFVIISGMGPVAGALALAVGAMGLLSKLIADSLEETDTRVQQALRANGATETQIFFGSTLRQVAPAGIAHVIYQLDVNFRSATLLGVVGAGGIGFYLLNANRVLQFEVVTFILVLIIIVVLALEAIAILLRNIVR</sequence>
<organism evidence="10 11">
    <name type="scientific">Enteractinococcus fodinae</name>
    <dbReference type="NCBI Taxonomy" id="684663"/>
    <lineage>
        <taxon>Bacteria</taxon>
        <taxon>Bacillati</taxon>
        <taxon>Actinomycetota</taxon>
        <taxon>Actinomycetes</taxon>
        <taxon>Micrococcales</taxon>
        <taxon>Micrococcaceae</taxon>
    </lineage>
</organism>
<feature type="transmembrane region" description="Helical" evidence="7">
    <location>
        <begin position="35"/>
        <end position="54"/>
    </location>
</feature>
<name>A0ABU2B0S6_9MICC</name>
<feature type="transmembrane region" description="Helical" evidence="7">
    <location>
        <begin position="93"/>
        <end position="118"/>
    </location>
</feature>
<feature type="transmembrane region" description="Helical" evidence="7">
    <location>
        <begin position="257"/>
        <end position="278"/>
    </location>
</feature>
<comment type="similarity">
    <text evidence="7">Belongs to the binding-protein-dependent transport system permease family.</text>
</comment>
<proteinExistence type="inferred from homology"/>
<dbReference type="Proteomes" id="UP001183794">
    <property type="component" value="Unassembled WGS sequence"/>
</dbReference>
<dbReference type="InterPro" id="IPR005769">
    <property type="entry name" value="PhnE/PtxC"/>
</dbReference>
<protein>
    <submittedName>
        <fullName evidence="10">Phosphonate transport system permease protein</fullName>
    </submittedName>
</protein>
<dbReference type="NCBIfam" id="TIGR01097">
    <property type="entry name" value="PhnE"/>
    <property type="match status" value="2"/>
</dbReference>
<accession>A0ABU2B0S6</accession>
<keyword evidence="4 7" id="KW-0812">Transmembrane</keyword>
<evidence type="ECO:0000313" key="11">
    <source>
        <dbReference type="Proteomes" id="UP001183794"/>
    </source>
</evidence>
<evidence type="ECO:0000256" key="5">
    <source>
        <dbReference type="ARBA" id="ARBA00022989"/>
    </source>
</evidence>
<comment type="subcellular location">
    <subcellularLocation>
        <location evidence="1 7">Cell membrane</location>
        <topology evidence="1 7">Multi-pass membrane protein</topology>
    </subcellularLocation>
</comment>
<feature type="domain" description="ABC transmembrane type-1" evidence="9">
    <location>
        <begin position="396"/>
        <end position="579"/>
    </location>
</feature>
<evidence type="ECO:0000259" key="9">
    <source>
        <dbReference type="PROSITE" id="PS50928"/>
    </source>
</evidence>
<dbReference type="Pfam" id="PF00528">
    <property type="entry name" value="BPD_transp_1"/>
    <property type="match status" value="2"/>
</dbReference>
<dbReference type="PANTHER" id="PTHR30043">
    <property type="entry name" value="PHOSPHONATES TRANSPORT SYSTEM PERMEASE PROTEIN"/>
    <property type="match status" value="1"/>
</dbReference>
<keyword evidence="2 7" id="KW-0813">Transport</keyword>
<feature type="transmembrane region" description="Helical" evidence="7">
    <location>
        <begin position="339"/>
        <end position="358"/>
    </location>
</feature>
<keyword evidence="11" id="KW-1185">Reference proteome</keyword>
<keyword evidence="5 7" id="KW-1133">Transmembrane helix</keyword>
<feature type="domain" description="ABC transmembrane type-1" evidence="9">
    <location>
        <begin position="92"/>
        <end position="275"/>
    </location>
</feature>
<dbReference type="SUPFAM" id="SSF161098">
    <property type="entry name" value="MetI-like"/>
    <property type="match status" value="2"/>
</dbReference>
<feature type="transmembrane region" description="Helical" evidence="7">
    <location>
        <begin position="529"/>
        <end position="550"/>
    </location>
</feature>